<dbReference type="GO" id="GO:0000785">
    <property type="term" value="C:chromatin"/>
    <property type="evidence" value="ECO:0007669"/>
    <property type="project" value="TreeGrafter"/>
</dbReference>
<dbReference type="PANTHER" id="PTHR11199:SF0">
    <property type="entry name" value="LD34181P-RELATED"/>
    <property type="match status" value="1"/>
</dbReference>
<name>A0A9P7B9X1_MAUEX</name>
<feature type="compositionally biased region" description="Basic residues" evidence="1">
    <location>
        <begin position="1"/>
        <end position="12"/>
    </location>
</feature>
<dbReference type="InterPro" id="IPR020839">
    <property type="entry name" value="SCD"/>
</dbReference>
<protein>
    <recommendedName>
        <fullName evidence="2">SCD domain-containing protein</fullName>
    </recommendedName>
</protein>
<dbReference type="PANTHER" id="PTHR11199">
    <property type="entry name" value="STROMAL ANTIGEN"/>
    <property type="match status" value="1"/>
</dbReference>
<dbReference type="GO" id="GO:0007062">
    <property type="term" value="P:sister chromatid cohesion"/>
    <property type="evidence" value="ECO:0007669"/>
    <property type="project" value="UniProtKB-ARBA"/>
</dbReference>
<dbReference type="InterPro" id="IPR016024">
    <property type="entry name" value="ARM-type_fold"/>
</dbReference>
<proteinExistence type="predicted"/>
<keyword evidence="4" id="KW-1185">Reference proteome</keyword>
<dbReference type="SUPFAM" id="SSF48371">
    <property type="entry name" value="ARM repeat"/>
    <property type="match status" value="1"/>
</dbReference>
<feature type="compositionally biased region" description="Low complexity" evidence="1">
    <location>
        <begin position="1124"/>
        <end position="1137"/>
    </location>
</feature>
<sequence length="1161" mass="133102">MPPKHSRTRTKRPYQSDDESPSNNSSNGIQNVREDEDIALEDDEVFDSEESSEEDNDNVRDGDYFPTVIGERKAKAKKVRQERANKKRKKLSYFSRTVTSAASTETREEQDQYLEMIKEFEHTELFTMLATADDISIEEITRELLDEYSNNRDEVIKNIINLLLDCCGAMTHVEDHDIHNNESASDTLSELQLSFQKQKLHEFNLLISKQRKRDAHYKPLYQNFIEFMSKLLEVADDLQLLYNEDDDKESSEDDTNEGGVRAGQLVLDLLTWFSVFSVSKIRCFRYVSTLSLYIFQDYLSTHAVSLEKDYLARLTKQLNMEKKKKRPNSKTVETLEENIEEVQNNKAIIDNILDNIVRLCFVNRFKDVDEAIRTESMHHLAIWIHNNPEYFMKVTYLKYFGWLLSDSSVNVRLEILHSLPLLIKSSHHASMVDNPAIRQFFERFKSRILEIAVLDSEIEVSINAINVLIEASSLDYLEDPEILTISSLIFDNEDTKVSSTSKTSRLMATVAKFLARVINQKYETFINSHKLEENISSIKTSVIVKIGIIIRLLNSSLLYYVNNSKKYDPSTTSRSQILFQAAEFLYPFFGSQVDTICQLLSDDNEFIPVYEEIVNSAGDNNNDEMEIDNEEQSSQISIDKTPLLPMDNDNVAFYVIVLSGLCEGGMNGKSQNSNSIALAVLPHLEKLLKNLSEASTYIFLQILNIFNLFNFDRWVHAGCEKKINNINSMILKGFSGIVLMHTNIKDNTFDTFSKTIAHIKELHLKDIDNVWINEISMIKLQLEKYLTEKNVDSNIDFGEFTNTIYSQYVNRLVLLGKQYPLEFSPELLKSFLDKFMSKLPHETELNSIEDLTMINFKLPVILVASELKKWLDIIENNNANQKNDDSNNERNSHTSSLATVKQALSYISGIVVNMESILIEFNHITGIDELVIHNLRYTLASSLIDVLVALKCFDLQLPEEEVNWRDLLNDTITESYLNDEIYNVLLDTFLYLESSFARDQNVQLDRGCDEDVTLNGLTEDNTDQDSERELLVYTVKLMGLMKLDMLDEKVSRRISLNKEILGPIFKSVIDDSIFHEKHSNNGSTRNNLRGSITQLPTSPVRQLSRDPSDLEVQSSGNFMELADSDSSNSGNSNNASNRKSRQLMNLNVIEENSEEAEASAI</sequence>
<dbReference type="EMBL" id="PUHR01000101">
    <property type="protein sequence ID" value="KAG0666958.1"/>
    <property type="molecule type" value="Genomic_DNA"/>
</dbReference>
<dbReference type="InterPro" id="IPR013721">
    <property type="entry name" value="STAG"/>
</dbReference>
<feature type="compositionally biased region" description="Polar residues" evidence="1">
    <location>
        <begin position="1080"/>
        <end position="1101"/>
    </location>
</feature>
<dbReference type="Pfam" id="PF21581">
    <property type="entry name" value="SCD"/>
    <property type="match status" value="1"/>
</dbReference>
<dbReference type="PROSITE" id="PS51425">
    <property type="entry name" value="SCD"/>
    <property type="match status" value="1"/>
</dbReference>
<dbReference type="GO" id="GO:0008278">
    <property type="term" value="C:cohesin complex"/>
    <property type="evidence" value="ECO:0007669"/>
    <property type="project" value="TreeGrafter"/>
</dbReference>
<dbReference type="InterPro" id="IPR048610">
    <property type="entry name" value="SCC3_C"/>
</dbReference>
<reference evidence="3 4" key="1">
    <citation type="submission" date="2020-11" db="EMBL/GenBank/DDBJ databases">
        <title>Kefir isolates.</title>
        <authorList>
            <person name="Marcisauskas S."/>
            <person name="Kim Y."/>
            <person name="Blasche S."/>
        </authorList>
    </citation>
    <scope>NUCLEOTIDE SEQUENCE [LARGE SCALE GENOMIC DNA]</scope>
    <source>
        <strain evidence="3 4">OG2</strain>
    </source>
</reference>
<evidence type="ECO:0000256" key="1">
    <source>
        <dbReference type="SAM" id="MobiDB-lite"/>
    </source>
</evidence>
<feature type="domain" description="SCD" evidence="2">
    <location>
        <begin position="361"/>
        <end position="451"/>
    </location>
</feature>
<feature type="region of interest" description="Disordered" evidence="1">
    <location>
        <begin position="1078"/>
        <end position="1161"/>
    </location>
</feature>
<dbReference type="InterPro" id="IPR039662">
    <property type="entry name" value="Cohesin_Scc3/SA"/>
</dbReference>
<feature type="compositionally biased region" description="Acidic residues" evidence="1">
    <location>
        <begin position="1151"/>
        <end position="1161"/>
    </location>
</feature>
<dbReference type="GO" id="GO:0003682">
    <property type="term" value="F:chromatin binding"/>
    <property type="evidence" value="ECO:0007669"/>
    <property type="project" value="TreeGrafter"/>
</dbReference>
<dbReference type="GO" id="GO:0005634">
    <property type="term" value="C:nucleus"/>
    <property type="evidence" value="ECO:0007669"/>
    <property type="project" value="TreeGrafter"/>
</dbReference>
<dbReference type="Proteomes" id="UP000750334">
    <property type="component" value="Unassembled WGS sequence"/>
</dbReference>
<dbReference type="Pfam" id="PF21767">
    <property type="entry name" value="SCC3_C"/>
    <property type="match status" value="1"/>
</dbReference>
<evidence type="ECO:0000313" key="3">
    <source>
        <dbReference type="EMBL" id="KAG0666958.1"/>
    </source>
</evidence>
<feature type="compositionally biased region" description="Acidic residues" evidence="1">
    <location>
        <begin position="34"/>
        <end position="56"/>
    </location>
</feature>
<comment type="caution">
    <text evidence="3">The sequence shown here is derived from an EMBL/GenBank/DDBJ whole genome shotgun (WGS) entry which is preliminary data.</text>
</comment>
<organism evidence="3 4">
    <name type="scientific">Maudiozyma exigua</name>
    <name type="common">Yeast</name>
    <name type="synonym">Kazachstania exigua</name>
    <dbReference type="NCBI Taxonomy" id="34358"/>
    <lineage>
        <taxon>Eukaryota</taxon>
        <taxon>Fungi</taxon>
        <taxon>Dikarya</taxon>
        <taxon>Ascomycota</taxon>
        <taxon>Saccharomycotina</taxon>
        <taxon>Saccharomycetes</taxon>
        <taxon>Saccharomycetales</taxon>
        <taxon>Saccharomycetaceae</taxon>
        <taxon>Maudiozyma</taxon>
    </lineage>
</organism>
<dbReference type="AlphaFoldDB" id="A0A9P7B9X1"/>
<feature type="region of interest" description="Disordered" evidence="1">
    <location>
        <begin position="1"/>
        <end position="67"/>
    </location>
</feature>
<accession>A0A9P7B9X1</accession>
<gene>
    <name evidence="3" type="ORF">C6P45_000167</name>
</gene>
<dbReference type="OrthoDB" id="498590at2759"/>
<dbReference type="Pfam" id="PF08514">
    <property type="entry name" value="STAG"/>
    <property type="match status" value="1"/>
</dbReference>
<evidence type="ECO:0000313" key="4">
    <source>
        <dbReference type="Proteomes" id="UP000750334"/>
    </source>
</evidence>
<evidence type="ECO:0000259" key="2">
    <source>
        <dbReference type="PROSITE" id="PS51425"/>
    </source>
</evidence>